<dbReference type="GO" id="GO:0051730">
    <property type="term" value="F:GTP-dependent polyribonucleotide 5'-hydroxyl-kinase activity"/>
    <property type="evidence" value="ECO:0007669"/>
    <property type="project" value="InterPro"/>
</dbReference>
<keyword evidence="1" id="KW-0819">tRNA processing</keyword>
<dbReference type="EC" id="6.5.1.3" evidence="1"/>
<feature type="domain" description="tRNA ligase kinase" evidence="5">
    <location>
        <begin position="399"/>
        <end position="557"/>
    </location>
</feature>
<dbReference type="OrthoDB" id="276239at2759"/>
<dbReference type="PANTHER" id="PTHR32004:SF1">
    <property type="entry name" value="TRNA LIGASE"/>
    <property type="match status" value="1"/>
</dbReference>
<comment type="similarity">
    <text evidence="1">Belongs to the TRL1 family.</text>
</comment>
<dbReference type="Gene3D" id="3.40.50.300">
    <property type="entry name" value="P-loop containing nucleotide triphosphate hydrolases"/>
    <property type="match status" value="1"/>
</dbReference>
<dbReference type="GO" id="GO:0006388">
    <property type="term" value="P:tRNA splicing, via endonucleolytic cleavage and ligation"/>
    <property type="evidence" value="ECO:0007669"/>
    <property type="project" value="UniProtKB-UniRule"/>
</dbReference>
<dbReference type="AlphaFoldDB" id="A0A9P7ZAJ6"/>
<feature type="domain" description="tRNA ligase phosphodiesterase" evidence="4">
    <location>
        <begin position="561"/>
        <end position="800"/>
    </location>
</feature>
<sequence length="802" mass="91379">MVDLGKIPYQGQSFQEVSTLIENLTKGAQKDSGKAKKAFSCKRTAFEVQNSSAKLSVSSWRFQDWDYKRRDLPTYARGLFMAKNEKDQNEISIRGYDKFFNTGEVHETEWRNIKTRTKGPYELSLKENGCIIFISGLHDGTLLVCSKHSTGPRGDEVSHAVAGERWVDRHLKSIGRTREQLAKELRVRNATAVAELCDDEFEEHILAYDTENAGLYLHGININIPEFVTYSSPQVHAFADEWGFRKTDFLVMEDINEVKNFLDGVAETGAYNGRDVEGFVVRCKARSNDSNKYTDWFFKYKFEEPYLMYRQWRECTKSLIAGKAPRFKKHQKITEEYLMYAKQMLAKNSGMAKEYQLNHGIIKLRDDFLKEKNLKGSDIIRQEYAETGGAPEDRSKNVILVPIATIGCGKTTIAIALQQLFNWGHIQNDNIQGKARPPRFTKAILDLLEEGVPVVLADRNNAAKHERKQILEDVARTHPHVRMIALNFVHTTETIGKIRRVTQDRVIARGDNHQTIQASSDQKKVLGIMEGFIQRYEPLDSDKLPDADFDAVIDLDPTKESRQNLETVVAELHNLYPKLFIEMPSAEELDDAIRFAFCDYKPDIRHNIPDRGPKNSRGNQQHTLTQNTKKKKPLEYVSVALSKKEIDAALDTAFASVSSNKAKFYRQLQQTRRIQPEFHVTLIHRASKQSHPELWAKYNDLHEQSGSAENKLGDCKVLLERVVFDDRIMAVVARLVDENWECTNKIAHVTVGTRGPEVKPKESNELLAKWLADGSGEETGISEVAIQGRTVVNGWVKGNLSR</sequence>
<comment type="caution">
    <text evidence="7">The sequence shown here is derived from an EMBL/GenBank/DDBJ whole genome shotgun (WGS) entry which is preliminary data.</text>
</comment>
<dbReference type="Pfam" id="PF09511">
    <property type="entry name" value="RNA_lig_T4_1"/>
    <property type="match status" value="1"/>
</dbReference>
<organism evidence="7 8">
    <name type="scientific">Calycina marina</name>
    <dbReference type="NCBI Taxonomy" id="1763456"/>
    <lineage>
        <taxon>Eukaryota</taxon>
        <taxon>Fungi</taxon>
        <taxon>Dikarya</taxon>
        <taxon>Ascomycota</taxon>
        <taxon>Pezizomycotina</taxon>
        <taxon>Leotiomycetes</taxon>
        <taxon>Helotiales</taxon>
        <taxon>Pezizellaceae</taxon>
        <taxon>Calycina</taxon>
    </lineage>
</organism>
<dbReference type="GO" id="GO:0003972">
    <property type="term" value="F:RNA ligase (ATP) activity"/>
    <property type="evidence" value="ECO:0007669"/>
    <property type="project" value="UniProtKB-UniRule"/>
</dbReference>
<dbReference type="FunFam" id="3.40.50.300:FF:001690">
    <property type="entry name" value="tRNA ligase"/>
    <property type="match status" value="1"/>
</dbReference>
<dbReference type="GO" id="GO:0005634">
    <property type="term" value="C:nucleus"/>
    <property type="evidence" value="ECO:0007669"/>
    <property type="project" value="TreeGrafter"/>
</dbReference>
<dbReference type="EMBL" id="MU253750">
    <property type="protein sequence ID" value="KAG9248395.1"/>
    <property type="molecule type" value="Genomic_DNA"/>
</dbReference>
<reference evidence="7" key="1">
    <citation type="journal article" date="2021" name="IMA Fungus">
        <title>Genomic characterization of three marine fungi, including Emericellopsis atlantica sp. nov. with signatures of a generalist lifestyle and marine biomass degradation.</title>
        <authorList>
            <person name="Hagestad O.C."/>
            <person name="Hou L."/>
            <person name="Andersen J.H."/>
            <person name="Hansen E.H."/>
            <person name="Altermark B."/>
            <person name="Li C."/>
            <person name="Kuhnert E."/>
            <person name="Cox R.J."/>
            <person name="Crous P.W."/>
            <person name="Spatafora J.W."/>
            <person name="Lail K."/>
            <person name="Amirebrahimi M."/>
            <person name="Lipzen A."/>
            <person name="Pangilinan J."/>
            <person name="Andreopoulos W."/>
            <person name="Hayes R.D."/>
            <person name="Ng V."/>
            <person name="Grigoriev I.V."/>
            <person name="Jackson S.A."/>
            <person name="Sutton T.D.S."/>
            <person name="Dobson A.D.W."/>
            <person name="Rama T."/>
        </authorList>
    </citation>
    <scope>NUCLEOTIDE SEQUENCE</scope>
    <source>
        <strain evidence="7">TRa3180A</strain>
    </source>
</reference>
<protein>
    <recommendedName>
        <fullName evidence="1">tRNA ligase</fullName>
        <ecNumber evidence="1">6.5.1.3</ecNumber>
    </recommendedName>
</protein>
<evidence type="ECO:0000313" key="7">
    <source>
        <dbReference type="EMBL" id="KAG9248395.1"/>
    </source>
</evidence>
<dbReference type="Proteomes" id="UP000887226">
    <property type="component" value="Unassembled WGS sequence"/>
</dbReference>
<dbReference type="GO" id="GO:0005524">
    <property type="term" value="F:ATP binding"/>
    <property type="evidence" value="ECO:0007669"/>
    <property type="project" value="UniProtKB-UniRule"/>
</dbReference>
<feature type="compositionally biased region" description="Polar residues" evidence="3">
    <location>
        <begin position="616"/>
        <end position="627"/>
    </location>
</feature>
<dbReference type="InterPro" id="IPR019039">
    <property type="entry name" value="T4-Rnl1-like_N"/>
</dbReference>
<feature type="region of interest" description="Disordered" evidence="3">
    <location>
        <begin position="606"/>
        <end position="629"/>
    </location>
</feature>
<feature type="domain" description="T4 RNA ligase 1-like N-terminal" evidence="6">
    <location>
        <begin position="75"/>
        <end position="307"/>
    </location>
</feature>
<name>A0A9P7ZAJ6_9HELO</name>
<dbReference type="PANTHER" id="PTHR32004">
    <property type="entry name" value="TRNA LIGASE"/>
    <property type="match status" value="1"/>
</dbReference>
<accession>A0A9P7ZAJ6</accession>
<feature type="active site" description="N6-AMP-lysine intermediate" evidence="2">
    <location>
        <position position="126"/>
    </location>
</feature>
<dbReference type="PIRSF" id="PIRSF019634">
    <property type="entry name" value="tRNA_lig_yeast"/>
    <property type="match status" value="1"/>
</dbReference>
<dbReference type="InterPro" id="IPR027417">
    <property type="entry name" value="P-loop_NTPase"/>
</dbReference>
<proteinExistence type="inferred from homology"/>
<keyword evidence="1 7" id="KW-0436">Ligase</keyword>
<dbReference type="GO" id="GO:0008081">
    <property type="term" value="F:phosphoric diester hydrolase activity"/>
    <property type="evidence" value="ECO:0007669"/>
    <property type="project" value="InterPro"/>
</dbReference>
<gene>
    <name evidence="7" type="ORF">BJ878DRAFT_488553</name>
</gene>
<evidence type="ECO:0000256" key="1">
    <source>
        <dbReference type="PIRNR" id="PIRNR019634"/>
    </source>
</evidence>
<evidence type="ECO:0000313" key="8">
    <source>
        <dbReference type="Proteomes" id="UP000887226"/>
    </source>
</evidence>
<dbReference type="Pfam" id="PF08302">
    <property type="entry name" value="tRNA_lig_CPD"/>
    <property type="match status" value="1"/>
</dbReference>
<evidence type="ECO:0000256" key="3">
    <source>
        <dbReference type="SAM" id="MobiDB-lite"/>
    </source>
</evidence>
<dbReference type="InterPro" id="IPR015965">
    <property type="entry name" value="tRNA_lig_PDEase"/>
</dbReference>
<dbReference type="SUPFAM" id="SSF52540">
    <property type="entry name" value="P-loop containing nucleoside triphosphate hydrolases"/>
    <property type="match status" value="1"/>
</dbReference>
<evidence type="ECO:0000259" key="5">
    <source>
        <dbReference type="Pfam" id="PF08303"/>
    </source>
</evidence>
<evidence type="ECO:0000259" key="4">
    <source>
        <dbReference type="Pfam" id="PF08302"/>
    </source>
</evidence>
<comment type="catalytic activity">
    <reaction evidence="1">
        <text>ATP + (ribonucleotide)n-3'-hydroxyl + 5'-phospho-(ribonucleotide)m = (ribonucleotide)n+m + AMP + diphosphate.</text>
        <dbReference type="EC" id="6.5.1.3"/>
    </reaction>
</comment>
<keyword evidence="8" id="KW-1185">Reference proteome</keyword>
<evidence type="ECO:0000259" key="6">
    <source>
        <dbReference type="Pfam" id="PF09511"/>
    </source>
</evidence>
<dbReference type="InterPro" id="IPR015966">
    <property type="entry name" value="tRNA_lig_kin_fungi"/>
</dbReference>
<evidence type="ECO:0000256" key="2">
    <source>
        <dbReference type="PIRSR" id="PIRSR019634-50"/>
    </source>
</evidence>
<dbReference type="InterPro" id="IPR012387">
    <property type="entry name" value="Trl1_fun"/>
</dbReference>
<dbReference type="Pfam" id="PF08303">
    <property type="entry name" value="tRNA_lig_kinase"/>
    <property type="match status" value="1"/>
</dbReference>